<dbReference type="eggNOG" id="KOG3183">
    <property type="taxonomic scope" value="Eukaryota"/>
</dbReference>
<dbReference type="PROSITE" id="PS51039">
    <property type="entry name" value="ZF_AN1"/>
    <property type="match status" value="1"/>
</dbReference>
<evidence type="ECO:0000256" key="4">
    <source>
        <dbReference type="PROSITE-ProRule" id="PRU00449"/>
    </source>
</evidence>
<dbReference type="OrthoDB" id="431929at2759"/>
<evidence type="ECO:0000256" key="3">
    <source>
        <dbReference type="ARBA" id="ARBA00022833"/>
    </source>
</evidence>
<evidence type="ECO:0000313" key="6">
    <source>
        <dbReference type="EMBL" id="CCE63690.1"/>
    </source>
</evidence>
<reference evidence="6 7" key="1">
    <citation type="journal article" date="2011" name="Proc. Natl. Acad. Sci. U.S.A.">
        <title>Evolutionary erosion of yeast sex chromosomes by mating-type switching accidents.</title>
        <authorList>
            <person name="Gordon J.L."/>
            <person name="Armisen D."/>
            <person name="Proux-Wera E."/>
            <person name="Oheigeartaigh S.S."/>
            <person name="Byrne K.P."/>
            <person name="Wolfe K.H."/>
        </authorList>
    </citation>
    <scope>NUCLEOTIDE SEQUENCE [LARGE SCALE GENOMIC DNA]</scope>
    <source>
        <strain evidence="7">ATCC 24235 / CBS 4417 / NBRC 1672 / NRRL Y-8282 / UCD 70-5</strain>
    </source>
</reference>
<organism evidence="6 7">
    <name type="scientific">Tetrapisispora phaffii (strain ATCC 24235 / CBS 4417 / NBRC 1672 / NRRL Y-8282 / UCD 70-5)</name>
    <name type="common">Yeast</name>
    <name type="synonym">Fabospora phaffii</name>
    <dbReference type="NCBI Taxonomy" id="1071381"/>
    <lineage>
        <taxon>Eukaryota</taxon>
        <taxon>Fungi</taxon>
        <taxon>Dikarya</taxon>
        <taxon>Ascomycota</taxon>
        <taxon>Saccharomycotina</taxon>
        <taxon>Saccharomycetes</taxon>
        <taxon>Saccharomycetales</taxon>
        <taxon>Saccharomycetaceae</taxon>
        <taxon>Tetrapisispora</taxon>
    </lineage>
</organism>
<proteinExistence type="predicted"/>
<protein>
    <recommendedName>
        <fullName evidence="5">AN1-type domain-containing protein</fullName>
    </recommendedName>
</protein>
<evidence type="ECO:0000256" key="1">
    <source>
        <dbReference type="ARBA" id="ARBA00022723"/>
    </source>
</evidence>
<dbReference type="Pfam" id="PF01428">
    <property type="entry name" value="zf-AN1"/>
    <property type="match status" value="1"/>
</dbReference>
<evidence type="ECO:0000259" key="5">
    <source>
        <dbReference type="PROSITE" id="PS51039"/>
    </source>
</evidence>
<feature type="domain" description="AN1-type" evidence="5">
    <location>
        <begin position="12"/>
        <end position="58"/>
    </location>
</feature>
<dbReference type="Gene3D" id="4.10.1110.10">
    <property type="entry name" value="AN1-like Zinc finger"/>
    <property type="match status" value="1"/>
</dbReference>
<dbReference type="Proteomes" id="UP000005666">
    <property type="component" value="Chromosome 6"/>
</dbReference>
<evidence type="ECO:0000313" key="7">
    <source>
        <dbReference type="Proteomes" id="UP000005666"/>
    </source>
</evidence>
<keyword evidence="2 4" id="KW-0863">Zinc-finger</keyword>
<keyword evidence="1" id="KW-0479">Metal-binding</keyword>
<dbReference type="AlphaFoldDB" id="G8BVA8"/>
<dbReference type="SUPFAM" id="SSF118310">
    <property type="entry name" value="AN1-like Zinc finger"/>
    <property type="match status" value="1"/>
</dbReference>
<dbReference type="GO" id="GO:0008270">
    <property type="term" value="F:zinc ion binding"/>
    <property type="evidence" value="ECO:0007669"/>
    <property type="project" value="UniProtKB-KW"/>
</dbReference>
<dbReference type="EMBL" id="HE612861">
    <property type="protein sequence ID" value="CCE63690.1"/>
    <property type="molecule type" value="Genomic_DNA"/>
</dbReference>
<dbReference type="SMART" id="SM00154">
    <property type="entry name" value="ZnF_AN1"/>
    <property type="match status" value="1"/>
</dbReference>
<dbReference type="PANTHER" id="PTHR14677:SF40">
    <property type="entry name" value="CDC48-ASSOCIATED UBIQUITIN-LIKE_ZINC FINGER PROTEIN 1"/>
    <property type="match status" value="1"/>
</dbReference>
<dbReference type="GeneID" id="11535496"/>
<dbReference type="InterPro" id="IPR000058">
    <property type="entry name" value="Znf_AN1"/>
</dbReference>
<dbReference type="STRING" id="1071381.G8BVA8"/>
<dbReference type="GO" id="GO:0005737">
    <property type="term" value="C:cytoplasm"/>
    <property type="evidence" value="ECO:0007669"/>
    <property type="project" value="TreeGrafter"/>
</dbReference>
<name>G8BVA8_TETPH</name>
<keyword evidence="7" id="KW-1185">Reference proteome</keyword>
<dbReference type="PANTHER" id="PTHR14677">
    <property type="entry name" value="ARSENITE INDUCUBLE RNA ASSOCIATED PROTEIN AIP-1-RELATED"/>
    <property type="match status" value="1"/>
</dbReference>
<evidence type="ECO:0000256" key="2">
    <source>
        <dbReference type="ARBA" id="ARBA00022771"/>
    </source>
</evidence>
<gene>
    <name evidence="6" type="primary">TPHA0F02080</name>
    <name evidence="6" type="ordered locus">TPHA_0F02080</name>
</gene>
<dbReference type="InterPro" id="IPR035896">
    <property type="entry name" value="AN1-like_Znf"/>
</dbReference>
<keyword evidence="3" id="KW-0862">Zinc</keyword>
<dbReference type="KEGG" id="tpf:TPHA_0F02080"/>
<sequence>MSTIVERETGMLDVGSHCQFCRQIDFLPFHCSYCNNDFCASHRFKDDHRCTWLLEEIRKEHLRKEQKPAEKKHSKKKHKMTFFETLLPEKGYIRVNHA</sequence>
<dbReference type="HOGENOM" id="CLU_2335066_0_0_1"/>
<accession>G8BVA8</accession>
<dbReference type="RefSeq" id="XP_003686124.1">
    <property type="nucleotide sequence ID" value="XM_003686076.1"/>
</dbReference>